<gene>
    <name evidence="2" type="ORF">H8R25_01780</name>
</gene>
<protein>
    <submittedName>
        <fullName evidence="2">Zinc-binding metallopeptidase</fullName>
    </submittedName>
</protein>
<evidence type="ECO:0000313" key="3">
    <source>
        <dbReference type="Proteomes" id="UP000641454"/>
    </source>
</evidence>
<dbReference type="InterPro" id="IPR030890">
    <property type="entry name" value="LP_HExxH_w_TonB"/>
</dbReference>
<dbReference type="Proteomes" id="UP000641454">
    <property type="component" value="Unassembled WGS sequence"/>
</dbReference>
<name>A0A923MVT5_9FLAO</name>
<dbReference type="Pfam" id="PF15890">
    <property type="entry name" value="Peptidase_Mx1"/>
    <property type="match status" value="1"/>
</dbReference>
<organism evidence="2 3">
    <name type="scientific">Flavobacterium muglaense</name>
    <dbReference type="NCBI Taxonomy" id="2764716"/>
    <lineage>
        <taxon>Bacteria</taxon>
        <taxon>Pseudomonadati</taxon>
        <taxon>Bacteroidota</taxon>
        <taxon>Flavobacteriia</taxon>
        <taxon>Flavobacteriales</taxon>
        <taxon>Flavobacteriaceae</taxon>
        <taxon>Flavobacterium</taxon>
    </lineage>
</organism>
<dbReference type="EMBL" id="JACRUL010000002">
    <property type="protein sequence ID" value="MBC5843168.1"/>
    <property type="molecule type" value="Genomic_DNA"/>
</dbReference>
<feature type="signal peptide" evidence="1">
    <location>
        <begin position="1"/>
        <end position="23"/>
    </location>
</feature>
<proteinExistence type="predicted"/>
<keyword evidence="1" id="KW-0732">Signal</keyword>
<dbReference type="RefSeq" id="WP_187016865.1">
    <property type="nucleotide sequence ID" value="NZ_JACRUK010000002.1"/>
</dbReference>
<evidence type="ECO:0000256" key="1">
    <source>
        <dbReference type="SAM" id="SignalP"/>
    </source>
</evidence>
<accession>A0A923MVT5</accession>
<dbReference type="PROSITE" id="PS51257">
    <property type="entry name" value="PROKAR_LIPOPROTEIN"/>
    <property type="match status" value="1"/>
</dbReference>
<evidence type="ECO:0000313" key="2">
    <source>
        <dbReference type="EMBL" id="MBC5843168.1"/>
    </source>
</evidence>
<feature type="chain" id="PRO_5037390438" evidence="1">
    <location>
        <begin position="24"/>
        <end position="287"/>
    </location>
</feature>
<dbReference type="NCBIfam" id="TIGR04549">
    <property type="entry name" value="LP_HExxH_w_tonB"/>
    <property type="match status" value="1"/>
</dbReference>
<reference evidence="2 3" key="1">
    <citation type="submission" date="2020-08" db="EMBL/GenBank/DDBJ databases">
        <title>Description of novel Flavobacterium F-392 isolate.</title>
        <authorList>
            <person name="Saticioglu I.B."/>
            <person name="Duman M."/>
            <person name="Altun S."/>
        </authorList>
    </citation>
    <scope>NUCLEOTIDE SEQUENCE [LARGE SCALE GENOMIC DNA]</scope>
    <source>
        <strain evidence="2 3">F-392</strain>
    </source>
</reference>
<dbReference type="Gene3D" id="3.40.390.70">
    <property type="match status" value="1"/>
</dbReference>
<dbReference type="AlphaFoldDB" id="A0A923MVT5"/>
<comment type="caution">
    <text evidence="2">The sequence shown here is derived from an EMBL/GenBank/DDBJ whole genome shotgun (WGS) entry which is preliminary data.</text>
</comment>
<sequence>MKILNKYKKLMVLSSIVLLTACASEDSLKESQLDLSTPSKTTLDNWIDTNYLIPYNINVQYKWDQNTVDNNRFLYPPIQTKVQPVLEIIQKIWLNSYKAVAGPDFVKIIAPREFVLVGGVNLNTTGTITLGLAEGGKRITFFETDKVDKTNRANIKRFVHTIQHEYIHILNQTKPFDEKSMAKITPSGYSSAWYNTTDAAALEQGFLTAYAKSNINEDFAETAATILINSKAEYAAILAGITTATAVTSIKAKEAIVVKYYKDAYGIDLYALRDEAEKNTTAVINGN</sequence>
<keyword evidence="3" id="KW-1185">Reference proteome</keyword>